<dbReference type="EMBL" id="MHCH01000036">
    <property type="protein sequence ID" value="OGY17002.1"/>
    <property type="molecule type" value="Genomic_DNA"/>
</dbReference>
<sequence>MPVSFVDLIRQNQLHRAEYTRAINQVVKSADFILGKPVEQFESAFAKFCGTKYCISLNSGTDALEFALRAVNIGPKDEVITAPNSYFSSAMVITKIGATPVFADIDPQTYTLNATKVAQAITSRTRAIIPVHLCGQSADMDPLINLAQKYKLTIIEDCCQAHGAKYKGKTVPITGLGAFSFYPGKNLGSFGDGGALVTNSLRIATMVQQLRNDGSLKKYHHQIIGSKSRLDTIQASILNIKLKYLRSWNTQRQRHARLYQQLLKHIPQIKIHSQAEYAYHIYHLFMIEVPHRDKLQQYLSSKGISTVIHYPIPIHLQPAYKNLGYHRGDFPVTEAAAKHILSLPMFPELKTSEIRYVASTIHEFYSR</sequence>
<dbReference type="InterPro" id="IPR015422">
    <property type="entry name" value="PyrdxlP-dep_Trfase_small"/>
</dbReference>
<evidence type="ECO:0000256" key="3">
    <source>
        <dbReference type="RuleBase" id="RU004508"/>
    </source>
</evidence>
<evidence type="ECO:0000256" key="2">
    <source>
        <dbReference type="ARBA" id="ARBA00037999"/>
    </source>
</evidence>
<dbReference type="Gene3D" id="3.90.1150.10">
    <property type="entry name" value="Aspartate Aminotransferase, domain 1"/>
    <property type="match status" value="1"/>
</dbReference>
<dbReference type="GO" id="GO:0030170">
    <property type="term" value="F:pyridoxal phosphate binding"/>
    <property type="evidence" value="ECO:0007669"/>
    <property type="project" value="TreeGrafter"/>
</dbReference>
<comment type="similarity">
    <text evidence="2 3">Belongs to the DegT/DnrJ/EryC1 family.</text>
</comment>
<protein>
    <recommendedName>
        <fullName evidence="6">Erythromycin biosynthesis sensory transduction protein eryC1</fullName>
    </recommendedName>
</protein>
<dbReference type="Gene3D" id="3.40.640.10">
    <property type="entry name" value="Type I PLP-dependent aspartate aminotransferase-like (Major domain)"/>
    <property type="match status" value="1"/>
</dbReference>
<evidence type="ECO:0000313" key="4">
    <source>
        <dbReference type="EMBL" id="OGY17002.1"/>
    </source>
</evidence>
<dbReference type="CDD" id="cd00616">
    <property type="entry name" value="AHBA_syn"/>
    <property type="match status" value="1"/>
</dbReference>
<dbReference type="AlphaFoldDB" id="A0A1G1VNN0"/>
<dbReference type="PANTHER" id="PTHR30244">
    <property type="entry name" value="TRANSAMINASE"/>
    <property type="match status" value="1"/>
</dbReference>
<organism evidence="4 5">
    <name type="scientific">Candidatus Chisholmbacteria bacterium RIFCSPHIGHO2_01_FULL_48_12</name>
    <dbReference type="NCBI Taxonomy" id="1797589"/>
    <lineage>
        <taxon>Bacteria</taxon>
        <taxon>Candidatus Chisholmiibacteriota</taxon>
    </lineage>
</organism>
<accession>A0A1G1VNN0</accession>
<evidence type="ECO:0000256" key="1">
    <source>
        <dbReference type="ARBA" id="ARBA00022898"/>
    </source>
</evidence>
<gene>
    <name evidence="4" type="ORF">A2784_04155</name>
</gene>
<evidence type="ECO:0008006" key="6">
    <source>
        <dbReference type="Google" id="ProtNLM"/>
    </source>
</evidence>
<dbReference type="Proteomes" id="UP000177324">
    <property type="component" value="Unassembled WGS sequence"/>
</dbReference>
<dbReference type="PANTHER" id="PTHR30244:SF36">
    <property type="entry name" value="3-OXO-GLUCOSE-6-PHOSPHATE:GLUTAMATE AMINOTRANSFERASE"/>
    <property type="match status" value="1"/>
</dbReference>
<reference evidence="4 5" key="1">
    <citation type="journal article" date="2016" name="Nat. Commun.">
        <title>Thousands of microbial genomes shed light on interconnected biogeochemical processes in an aquifer system.</title>
        <authorList>
            <person name="Anantharaman K."/>
            <person name="Brown C.T."/>
            <person name="Hug L.A."/>
            <person name="Sharon I."/>
            <person name="Castelle C.J."/>
            <person name="Probst A.J."/>
            <person name="Thomas B.C."/>
            <person name="Singh A."/>
            <person name="Wilkins M.J."/>
            <person name="Karaoz U."/>
            <person name="Brodie E.L."/>
            <person name="Williams K.H."/>
            <person name="Hubbard S.S."/>
            <person name="Banfield J.F."/>
        </authorList>
    </citation>
    <scope>NUCLEOTIDE SEQUENCE [LARGE SCALE GENOMIC DNA]</scope>
</reference>
<proteinExistence type="inferred from homology"/>
<keyword evidence="1 3" id="KW-0663">Pyridoxal phosphate</keyword>
<dbReference type="PIRSF" id="PIRSF000390">
    <property type="entry name" value="PLP_StrS"/>
    <property type="match status" value="1"/>
</dbReference>
<dbReference type="InterPro" id="IPR015424">
    <property type="entry name" value="PyrdxlP-dep_Trfase"/>
</dbReference>
<dbReference type="Pfam" id="PF01041">
    <property type="entry name" value="DegT_DnrJ_EryC1"/>
    <property type="match status" value="1"/>
</dbReference>
<dbReference type="GO" id="GO:0008483">
    <property type="term" value="F:transaminase activity"/>
    <property type="evidence" value="ECO:0007669"/>
    <property type="project" value="TreeGrafter"/>
</dbReference>
<name>A0A1G1VNN0_9BACT</name>
<dbReference type="InterPro" id="IPR000653">
    <property type="entry name" value="DegT/StrS_aminotransferase"/>
</dbReference>
<dbReference type="SUPFAM" id="SSF53383">
    <property type="entry name" value="PLP-dependent transferases"/>
    <property type="match status" value="1"/>
</dbReference>
<dbReference type="STRING" id="1797589.A2784_04155"/>
<dbReference type="GO" id="GO:0000271">
    <property type="term" value="P:polysaccharide biosynthetic process"/>
    <property type="evidence" value="ECO:0007669"/>
    <property type="project" value="TreeGrafter"/>
</dbReference>
<evidence type="ECO:0000313" key="5">
    <source>
        <dbReference type="Proteomes" id="UP000177324"/>
    </source>
</evidence>
<comment type="caution">
    <text evidence="4">The sequence shown here is derived from an EMBL/GenBank/DDBJ whole genome shotgun (WGS) entry which is preliminary data.</text>
</comment>
<dbReference type="InterPro" id="IPR015421">
    <property type="entry name" value="PyrdxlP-dep_Trfase_major"/>
</dbReference>